<dbReference type="EMBL" id="JABFAA010000011">
    <property type="protein sequence ID" value="MBA0696585.1"/>
    <property type="molecule type" value="Genomic_DNA"/>
</dbReference>
<accession>A0A7J8YAF8</accession>
<organism evidence="2 3">
    <name type="scientific">Gossypium aridum</name>
    <name type="common">American cotton</name>
    <name type="synonym">Erioxylum aridum</name>
    <dbReference type="NCBI Taxonomy" id="34290"/>
    <lineage>
        <taxon>Eukaryota</taxon>
        <taxon>Viridiplantae</taxon>
        <taxon>Streptophyta</taxon>
        <taxon>Embryophyta</taxon>
        <taxon>Tracheophyta</taxon>
        <taxon>Spermatophyta</taxon>
        <taxon>Magnoliopsida</taxon>
        <taxon>eudicotyledons</taxon>
        <taxon>Gunneridae</taxon>
        <taxon>Pentapetalae</taxon>
        <taxon>rosids</taxon>
        <taxon>malvids</taxon>
        <taxon>Malvales</taxon>
        <taxon>Malvaceae</taxon>
        <taxon>Malvoideae</taxon>
        <taxon>Gossypium</taxon>
    </lineage>
</organism>
<name>A0A7J8YAF8_GOSAI</name>
<evidence type="ECO:0000256" key="1">
    <source>
        <dbReference type="SAM" id="MobiDB-lite"/>
    </source>
</evidence>
<protein>
    <submittedName>
        <fullName evidence="2">Uncharacterized protein</fullName>
    </submittedName>
</protein>
<feature type="compositionally biased region" description="Basic and acidic residues" evidence="1">
    <location>
        <begin position="14"/>
        <end position="26"/>
    </location>
</feature>
<feature type="region of interest" description="Disordered" evidence="1">
    <location>
        <begin position="1"/>
        <end position="96"/>
    </location>
</feature>
<sequence>MRDDYRSPSRSRSMSRDRGAKDDYRSPRRSRSVSRSLSPRSPHGDRDREYRTKQRSPSPRENGQSLQDERDHVSSRSKSPRRVGRSPSRSRSRSLSFPNDAAFSWLYARGYCWK</sequence>
<feature type="compositionally biased region" description="Polar residues" evidence="1">
    <location>
        <begin position="55"/>
        <end position="66"/>
    </location>
</feature>
<feature type="compositionally biased region" description="Basic and acidic residues" evidence="1">
    <location>
        <begin position="42"/>
        <end position="52"/>
    </location>
</feature>
<evidence type="ECO:0000313" key="3">
    <source>
        <dbReference type="Proteomes" id="UP000593577"/>
    </source>
</evidence>
<feature type="non-terminal residue" evidence="2">
    <location>
        <position position="114"/>
    </location>
</feature>
<feature type="compositionally biased region" description="Basic residues" evidence="1">
    <location>
        <begin position="78"/>
        <end position="92"/>
    </location>
</feature>
<evidence type="ECO:0000313" key="2">
    <source>
        <dbReference type="EMBL" id="MBA0696585.1"/>
    </source>
</evidence>
<dbReference type="AlphaFoldDB" id="A0A7J8YAF8"/>
<gene>
    <name evidence="2" type="ORF">Goari_003127</name>
</gene>
<dbReference type="Proteomes" id="UP000593577">
    <property type="component" value="Unassembled WGS sequence"/>
</dbReference>
<reference evidence="2 3" key="1">
    <citation type="journal article" date="2019" name="Genome Biol. Evol.">
        <title>Insights into the evolution of the New World diploid cottons (Gossypium, subgenus Houzingenia) based on genome sequencing.</title>
        <authorList>
            <person name="Grover C.E."/>
            <person name="Arick M.A. 2nd"/>
            <person name="Thrash A."/>
            <person name="Conover J.L."/>
            <person name="Sanders W.S."/>
            <person name="Peterson D.G."/>
            <person name="Frelichowski J.E."/>
            <person name="Scheffler J.A."/>
            <person name="Scheffler B.E."/>
            <person name="Wendel J.F."/>
        </authorList>
    </citation>
    <scope>NUCLEOTIDE SEQUENCE [LARGE SCALE GENOMIC DNA]</scope>
    <source>
        <strain evidence="2">185</strain>
        <tissue evidence="2">Leaf</tissue>
    </source>
</reference>
<keyword evidence="3" id="KW-1185">Reference proteome</keyword>
<comment type="caution">
    <text evidence="2">The sequence shown here is derived from an EMBL/GenBank/DDBJ whole genome shotgun (WGS) entry which is preliminary data.</text>
</comment>
<proteinExistence type="predicted"/>